<feature type="compositionally biased region" description="Basic and acidic residues" evidence="8">
    <location>
        <begin position="1064"/>
        <end position="1076"/>
    </location>
</feature>
<comment type="subcellular location">
    <subcellularLocation>
        <location evidence="1">Nucleus</location>
    </subcellularLocation>
</comment>
<feature type="compositionally biased region" description="Acidic residues" evidence="8">
    <location>
        <begin position="1030"/>
        <end position="1040"/>
    </location>
</feature>
<sequence length="1284" mass="145642">MDDPWEKSATVDPEVRAYVYSLVTAVGGSSNYDDTTYQVGDDAYAALQDLTKWLRLYDEKLNRFDVKRCLAEANLVKGDLLEILALWREEEVAQEREWKTKVNLKLGLACLQLLVPLTWPMEMEEEKTTLNHHRHLPFLQLAQVGYKRAVLHHENAKILRTAVRIALPGVGVQRRERSRRDNGIIQLMLYLLRNVAMIVQPQMLPSQGDENEISRSATIDVFWEQDIFTLLLTVGSGANDDFQDQDVILLEILFHLLKGVDAKKLFMEQKQMQIQETDELQLLMQRERAMHKGYNRRAPSRHNRFGTMLWVKREDEMMSTLTGQASIVDGDATLQMMDQSKKWNKPRQRGRNTQQPSEQADFGEKVELNESARQHLREFVADFLDSGFNPLFSSLRKAIERETERVGETHKRQYFYLISWFLDASSARRSQAHTQTTSQPTPSEENTFAYIAAVLDQETFVLLNRNMQRFLDDKSWPDLQSTLLALTQILLTTQTMAESPDEEDQEIAENIQNRLFYEEATHDRLVQILRGYTTQGFAYLDTVTETIHVFVRMLEQYSKQNADLTIRSKRRARKKTVRKLPNGTTAPAAATDDPEDAAEEEERTAHAAVSERKFDFARFSSKLLSQPCVDTFLSFLHFYQDLDREQLKRCHRYLYRLAFKHDLAILLFRVDVLQLLYRMIKGPDALSTETAGFKDWETLVQQVFRRCIKWLEKEQEGEGWREMCIVEMLFSKIPATVFYLQNGYERVVVKSAPRPPAEMEVKGSVEKGMRVPVCVCLLLEQGKGDVLGWVKREFERAVEERRAWEGEGAARAMLERQPSDGGDPESVALLPAPPTIFLSPESNERKAQLFKDKYLRLLLTTLGCQRQGTAENAEASWTVPSEVDTKTLTEGLESIKRTEHDPPTFEEGKTAEGMVRNKSAGTMRVAAGSYDDEEDDNNDDDDPADGAPRAGDPNADDASDSGLDSPLFPPNRPSKRKQDAPERNPKRRRLTRRPAVEFSDADAAARAAERKRKERERNKKTKSRLLVTASDDESDSEADAEFFRLEEERRRRTQGEIRSALLRRKVEGDDGAEKGKAKAKAKKRKGKGTRKRKGVAGESEGQSSGEDGLEDQASEDETAARPPKRRAVFEEESDSDVGTHATPQRPKPRALFEQDSEEDEGEDGGAKISNPDPGPEGEDRDVENDGLVGLFPRRKPPRAIFGEDRGSEEDDDEAVVEEETPGTSPPPGVGLDGRAGSGEGIEDVDMEDVGNDKDGDEDLIPSRKPVARRGGRTAMVIEGDSDEE</sequence>
<evidence type="ECO:0000256" key="2">
    <source>
        <dbReference type="ARBA" id="ARBA00008174"/>
    </source>
</evidence>
<evidence type="ECO:0000256" key="7">
    <source>
        <dbReference type="ARBA" id="ARBA00023306"/>
    </source>
</evidence>
<dbReference type="GO" id="GO:0043111">
    <property type="term" value="P:replication fork arrest"/>
    <property type="evidence" value="ECO:0007669"/>
    <property type="project" value="TreeGrafter"/>
</dbReference>
<feature type="compositionally biased region" description="Acidic residues" evidence="8">
    <location>
        <begin position="1175"/>
        <end position="1184"/>
    </location>
</feature>
<evidence type="ECO:0000256" key="8">
    <source>
        <dbReference type="SAM" id="MobiDB-lite"/>
    </source>
</evidence>
<evidence type="ECO:0000256" key="1">
    <source>
        <dbReference type="ARBA" id="ARBA00004123"/>
    </source>
</evidence>
<feature type="compositionally biased region" description="Acidic residues" evidence="8">
    <location>
        <begin position="592"/>
        <end position="602"/>
    </location>
</feature>
<dbReference type="Proteomes" id="UP001310890">
    <property type="component" value="Unassembled WGS sequence"/>
</dbReference>
<protein>
    <recommendedName>
        <fullName evidence="3">Topoisomerase 1-associated factor 1</fullName>
    </recommendedName>
</protein>
<feature type="domain" description="Timeless N-terminal" evidence="9">
    <location>
        <begin position="36"/>
        <end position="311"/>
    </location>
</feature>
<feature type="region of interest" description="Disordered" evidence="8">
    <location>
        <begin position="341"/>
        <end position="362"/>
    </location>
</feature>
<evidence type="ECO:0000313" key="11">
    <source>
        <dbReference type="Proteomes" id="UP001310890"/>
    </source>
</evidence>
<evidence type="ECO:0000256" key="6">
    <source>
        <dbReference type="ARBA" id="ARBA00023254"/>
    </source>
</evidence>
<dbReference type="GO" id="GO:0000076">
    <property type="term" value="P:DNA replication checkpoint signaling"/>
    <property type="evidence" value="ECO:0007669"/>
    <property type="project" value="TreeGrafter"/>
</dbReference>
<dbReference type="GO" id="GO:0031298">
    <property type="term" value="C:replication fork protection complex"/>
    <property type="evidence" value="ECO:0007669"/>
    <property type="project" value="TreeGrafter"/>
</dbReference>
<accession>A0AAN7TJC4</accession>
<feature type="compositionally biased region" description="Basic residues" evidence="8">
    <location>
        <begin position="1077"/>
        <end position="1094"/>
    </location>
</feature>
<name>A0AAN7TJC4_9PEZI</name>
<feature type="compositionally biased region" description="Acidic residues" evidence="8">
    <location>
        <begin position="930"/>
        <end position="944"/>
    </location>
</feature>
<keyword evidence="6" id="KW-0469">Meiosis</keyword>
<evidence type="ECO:0000313" key="10">
    <source>
        <dbReference type="EMBL" id="KAK5118021.1"/>
    </source>
</evidence>
<keyword evidence="5" id="KW-0539">Nucleus</keyword>
<evidence type="ECO:0000256" key="4">
    <source>
        <dbReference type="ARBA" id="ARBA00022880"/>
    </source>
</evidence>
<feature type="compositionally biased region" description="Low complexity" evidence="8">
    <location>
        <begin position="1096"/>
        <end position="1106"/>
    </location>
</feature>
<dbReference type="EMBL" id="JAVRRL010000003">
    <property type="protein sequence ID" value="KAK5118021.1"/>
    <property type="molecule type" value="Genomic_DNA"/>
</dbReference>
<feature type="compositionally biased region" description="Basic and acidic residues" evidence="8">
    <location>
        <begin position="1041"/>
        <end position="1055"/>
    </location>
</feature>
<feature type="compositionally biased region" description="Acidic residues" evidence="8">
    <location>
        <begin position="1107"/>
        <end position="1117"/>
    </location>
</feature>
<proteinExistence type="inferred from homology"/>
<comment type="similarity">
    <text evidence="2">Belongs to the timeless family.</text>
</comment>
<feature type="compositionally biased region" description="Acidic residues" evidence="8">
    <location>
        <begin position="1206"/>
        <end position="1220"/>
    </location>
</feature>
<evidence type="ECO:0000259" key="9">
    <source>
        <dbReference type="Pfam" id="PF04821"/>
    </source>
</evidence>
<keyword evidence="7" id="KW-0131">Cell cycle</keyword>
<dbReference type="InterPro" id="IPR006906">
    <property type="entry name" value="Timeless_N"/>
</dbReference>
<comment type="caution">
    <text evidence="10">The sequence shown here is derived from an EMBL/GenBank/DDBJ whole genome shotgun (WGS) entry which is preliminary data.</text>
</comment>
<reference evidence="10" key="1">
    <citation type="submission" date="2023-08" db="EMBL/GenBank/DDBJ databases">
        <title>Black Yeasts Isolated from many extreme environments.</title>
        <authorList>
            <person name="Coleine C."/>
            <person name="Stajich J.E."/>
            <person name="Selbmann L."/>
        </authorList>
    </citation>
    <scope>NUCLEOTIDE SEQUENCE</scope>
    <source>
        <strain evidence="10">CCFEE 5401</strain>
    </source>
</reference>
<organism evidence="10 11">
    <name type="scientific">Meristemomyces frigidus</name>
    <dbReference type="NCBI Taxonomy" id="1508187"/>
    <lineage>
        <taxon>Eukaryota</taxon>
        <taxon>Fungi</taxon>
        <taxon>Dikarya</taxon>
        <taxon>Ascomycota</taxon>
        <taxon>Pezizomycotina</taxon>
        <taxon>Dothideomycetes</taxon>
        <taxon>Dothideomycetidae</taxon>
        <taxon>Mycosphaerellales</taxon>
        <taxon>Teratosphaeriaceae</taxon>
        <taxon>Meristemomyces</taxon>
    </lineage>
</organism>
<feature type="region of interest" description="Disordered" evidence="8">
    <location>
        <begin position="892"/>
        <end position="1284"/>
    </location>
</feature>
<dbReference type="GO" id="GO:0003677">
    <property type="term" value="F:DNA binding"/>
    <property type="evidence" value="ECO:0007669"/>
    <property type="project" value="TreeGrafter"/>
</dbReference>
<gene>
    <name evidence="10" type="ORF">LTR62_004065</name>
</gene>
<dbReference type="PANTHER" id="PTHR22940">
    <property type="entry name" value="TIMEOUT/TIMELESS-2"/>
    <property type="match status" value="1"/>
</dbReference>
<feature type="compositionally biased region" description="Gly residues" evidence="8">
    <location>
        <begin position="1230"/>
        <end position="1239"/>
    </location>
</feature>
<dbReference type="InterPro" id="IPR044998">
    <property type="entry name" value="Timeless"/>
</dbReference>
<keyword evidence="4" id="KW-0236">DNA replication inhibitor</keyword>
<dbReference type="GO" id="GO:0006281">
    <property type="term" value="P:DNA repair"/>
    <property type="evidence" value="ECO:0007669"/>
    <property type="project" value="TreeGrafter"/>
</dbReference>
<dbReference type="PANTHER" id="PTHR22940:SF4">
    <property type="entry name" value="PROTEIN TIMELESS HOMOLOG"/>
    <property type="match status" value="1"/>
</dbReference>
<evidence type="ECO:0000256" key="3">
    <source>
        <dbReference type="ARBA" id="ARBA00021529"/>
    </source>
</evidence>
<feature type="compositionally biased region" description="Basic and acidic residues" evidence="8">
    <location>
        <begin position="892"/>
        <end position="910"/>
    </location>
</feature>
<feature type="compositionally biased region" description="Basic residues" evidence="8">
    <location>
        <begin position="1009"/>
        <end position="1023"/>
    </location>
</feature>
<feature type="region of interest" description="Disordered" evidence="8">
    <location>
        <begin position="570"/>
        <end position="603"/>
    </location>
</feature>
<feature type="compositionally biased region" description="Acidic residues" evidence="8">
    <location>
        <begin position="1240"/>
        <end position="1259"/>
    </location>
</feature>
<evidence type="ECO:0000256" key="5">
    <source>
        <dbReference type="ARBA" id="ARBA00023242"/>
    </source>
</evidence>
<dbReference type="GO" id="GO:0051321">
    <property type="term" value="P:meiotic cell cycle"/>
    <property type="evidence" value="ECO:0007669"/>
    <property type="project" value="UniProtKB-KW"/>
</dbReference>
<feature type="compositionally biased region" description="Acidic residues" evidence="8">
    <location>
        <begin position="1154"/>
        <end position="1163"/>
    </location>
</feature>
<dbReference type="Pfam" id="PF04821">
    <property type="entry name" value="TIMELESS"/>
    <property type="match status" value="1"/>
</dbReference>